<dbReference type="EMBL" id="JADOUF010000001">
    <property type="protein sequence ID" value="MBG6136673.1"/>
    <property type="molecule type" value="Genomic_DNA"/>
</dbReference>
<dbReference type="RefSeq" id="WP_197003618.1">
    <property type="nucleotide sequence ID" value="NZ_BONS01000016.1"/>
</dbReference>
<proteinExistence type="predicted"/>
<organism evidence="1 2">
    <name type="scientific">Longispora fulva</name>
    <dbReference type="NCBI Taxonomy" id="619741"/>
    <lineage>
        <taxon>Bacteria</taxon>
        <taxon>Bacillati</taxon>
        <taxon>Actinomycetota</taxon>
        <taxon>Actinomycetes</taxon>
        <taxon>Micromonosporales</taxon>
        <taxon>Micromonosporaceae</taxon>
        <taxon>Longispora</taxon>
    </lineage>
</organism>
<gene>
    <name evidence="1" type="ORF">IW245_002867</name>
</gene>
<dbReference type="InterPro" id="IPR058595">
    <property type="entry name" value="Avidin-like"/>
</dbReference>
<protein>
    <submittedName>
        <fullName evidence="1">Uncharacterized protein</fullName>
    </submittedName>
</protein>
<evidence type="ECO:0000313" key="2">
    <source>
        <dbReference type="Proteomes" id="UP000622552"/>
    </source>
</evidence>
<comment type="caution">
    <text evidence="1">The sequence shown here is derived from an EMBL/GenBank/DDBJ whole genome shotgun (WGS) entry which is preliminary data.</text>
</comment>
<sequence>MSIDYDGRRFRALGGGDGTCARYSQRGDLVWAVFEGGHVRRGTITGTCDEGGVLRLAYTMVLETGEVIAGHSVNTPRRVGDTLVLREVWERYGEHAATGVSYLEEIPATEPAGGAR</sequence>
<dbReference type="Pfam" id="PF26421">
    <property type="entry name" value="Avidin_like"/>
    <property type="match status" value="1"/>
</dbReference>
<accession>A0A8J7GHY0</accession>
<keyword evidence="2" id="KW-1185">Reference proteome</keyword>
<reference evidence="1" key="1">
    <citation type="submission" date="2020-11" db="EMBL/GenBank/DDBJ databases">
        <title>Sequencing the genomes of 1000 actinobacteria strains.</title>
        <authorList>
            <person name="Klenk H.-P."/>
        </authorList>
    </citation>
    <scope>NUCLEOTIDE SEQUENCE</scope>
    <source>
        <strain evidence="1">DSM 45356</strain>
    </source>
</reference>
<dbReference type="AlphaFoldDB" id="A0A8J7GHY0"/>
<name>A0A8J7GHY0_9ACTN</name>
<evidence type="ECO:0000313" key="1">
    <source>
        <dbReference type="EMBL" id="MBG6136673.1"/>
    </source>
</evidence>
<dbReference type="Proteomes" id="UP000622552">
    <property type="component" value="Unassembled WGS sequence"/>
</dbReference>